<evidence type="ECO:0000313" key="2">
    <source>
        <dbReference type="RefSeq" id="XP_009773133.1"/>
    </source>
</evidence>
<protein>
    <submittedName>
        <fullName evidence="2">Uncharacterized protein LOC104223398</fullName>
    </submittedName>
</protein>
<dbReference type="RefSeq" id="XP_009773133.1">
    <property type="nucleotide sequence ID" value="XM_009774831.1"/>
</dbReference>
<reference evidence="1" key="1">
    <citation type="journal article" date="2013" name="Genome Biol.">
        <title>Reference genomes and transcriptomes of Nicotiana sylvestris and Nicotiana tomentosiformis.</title>
        <authorList>
            <person name="Sierro N."/>
            <person name="Battey J.N."/>
            <person name="Ouadi S."/>
            <person name="Bovet L."/>
            <person name="Goepfert S."/>
            <person name="Bakaher N."/>
            <person name="Peitsch M.C."/>
            <person name="Ivanov N.V."/>
        </authorList>
    </citation>
    <scope>NUCLEOTIDE SEQUENCE [LARGE SCALE GENOMIC DNA]</scope>
</reference>
<dbReference type="AlphaFoldDB" id="A0A1U7W3F9"/>
<reference evidence="2" key="2">
    <citation type="submission" date="2025-08" db="UniProtKB">
        <authorList>
            <consortium name="RefSeq"/>
        </authorList>
    </citation>
    <scope>IDENTIFICATION</scope>
    <source>
        <tissue evidence="2">Leaf</tissue>
    </source>
</reference>
<name>A0A1U7W3F9_NICSY</name>
<sequence length="22" mass="2709">MVMFSKTQEFCSRLMEIAEKYH</sequence>
<organism evidence="1 2">
    <name type="scientific">Nicotiana sylvestris</name>
    <name type="common">Wood tobacco</name>
    <name type="synonym">South American tobacco</name>
    <dbReference type="NCBI Taxonomy" id="4096"/>
    <lineage>
        <taxon>Eukaryota</taxon>
        <taxon>Viridiplantae</taxon>
        <taxon>Streptophyta</taxon>
        <taxon>Embryophyta</taxon>
        <taxon>Tracheophyta</taxon>
        <taxon>Spermatophyta</taxon>
        <taxon>Magnoliopsida</taxon>
        <taxon>eudicotyledons</taxon>
        <taxon>Gunneridae</taxon>
        <taxon>Pentapetalae</taxon>
        <taxon>asterids</taxon>
        <taxon>lamiids</taxon>
        <taxon>Solanales</taxon>
        <taxon>Solanaceae</taxon>
        <taxon>Nicotianoideae</taxon>
        <taxon>Nicotianeae</taxon>
        <taxon>Nicotiana</taxon>
    </lineage>
</organism>
<accession>A0A1U7W3F9</accession>
<keyword evidence="1" id="KW-1185">Reference proteome</keyword>
<evidence type="ECO:0000313" key="1">
    <source>
        <dbReference type="Proteomes" id="UP000189701"/>
    </source>
</evidence>
<gene>
    <name evidence="2" type="primary">LOC104223398</name>
</gene>
<proteinExistence type="predicted"/>
<dbReference type="Proteomes" id="UP000189701">
    <property type="component" value="Unplaced"/>
</dbReference>